<protein>
    <recommendedName>
        <fullName evidence="4">Transcription initiation factor TFIID subunit 1 histone acetyltransferase domain-containing protein</fullName>
    </recommendedName>
</protein>
<reference evidence="6" key="1">
    <citation type="submission" date="2017-03" db="EMBL/GenBank/DDBJ databases">
        <title>Genomes of endolithic fungi from Antarctica.</title>
        <authorList>
            <person name="Coleine C."/>
            <person name="Masonjones S."/>
            <person name="Stajich J.E."/>
        </authorList>
    </citation>
    <scope>NUCLEOTIDE SEQUENCE [LARGE SCALE GENOMIC DNA]</scope>
    <source>
        <strain evidence="6">CCFEE 5527</strain>
    </source>
</reference>
<feature type="compositionally biased region" description="Acidic residues" evidence="3">
    <location>
        <begin position="50"/>
        <end position="77"/>
    </location>
</feature>
<dbReference type="GO" id="GO:0051123">
    <property type="term" value="P:RNA polymerase II preinitiation complex assembly"/>
    <property type="evidence" value="ECO:0007669"/>
    <property type="project" value="TreeGrafter"/>
</dbReference>
<dbReference type="Pfam" id="PF12157">
    <property type="entry name" value="DUF3591"/>
    <property type="match status" value="1"/>
</dbReference>
<dbReference type="InterPro" id="IPR040240">
    <property type="entry name" value="TAF1"/>
</dbReference>
<dbReference type="InterPro" id="IPR022591">
    <property type="entry name" value="TAF1_HAT_dom"/>
</dbReference>
<dbReference type="EMBL" id="NAJO01000022">
    <property type="protein sequence ID" value="OQO04138.1"/>
    <property type="molecule type" value="Genomic_DNA"/>
</dbReference>
<dbReference type="GO" id="GO:0005669">
    <property type="term" value="C:transcription factor TFIID complex"/>
    <property type="evidence" value="ECO:0007669"/>
    <property type="project" value="InterPro"/>
</dbReference>
<proteinExistence type="predicted"/>
<dbReference type="Proteomes" id="UP000192596">
    <property type="component" value="Unassembled WGS sequence"/>
</dbReference>
<evidence type="ECO:0000256" key="1">
    <source>
        <dbReference type="ARBA" id="ARBA00004123"/>
    </source>
</evidence>
<evidence type="ECO:0000313" key="6">
    <source>
        <dbReference type="Proteomes" id="UP000192596"/>
    </source>
</evidence>
<dbReference type="PANTHER" id="PTHR13900">
    <property type="entry name" value="TRANSCRIPTION INITIATION FACTOR TFIID"/>
    <property type="match status" value="1"/>
</dbReference>
<organism evidence="5 6">
    <name type="scientific">Cryoendolithus antarcticus</name>
    <dbReference type="NCBI Taxonomy" id="1507870"/>
    <lineage>
        <taxon>Eukaryota</taxon>
        <taxon>Fungi</taxon>
        <taxon>Dikarya</taxon>
        <taxon>Ascomycota</taxon>
        <taxon>Pezizomycotina</taxon>
        <taxon>Dothideomycetes</taxon>
        <taxon>Dothideomycetidae</taxon>
        <taxon>Cladosporiales</taxon>
        <taxon>Cladosporiaceae</taxon>
        <taxon>Cryoendolithus</taxon>
    </lineage>
</organism>
<sequence length="1258" mass="139126">MPHATSDESRANSPINENADIQRFLGGYDSLAQDDNSWAPLDPGEKVDDAQDYEDISDEDLPEEEEATNHLDEDDDGQVFVGDSQVVKVEDEGGDEVMGGLFGDGEEDNDLFGENGSSSPVLERRAEVVPQQQARVNGFGLALPSKSGSGLALPRAGAGQAPHHMQQFHASPTSLSPQSFTRDDPMSPSATSHAEPEEEEEELDEMARLQRDMFRAAALHEDLELPPDRPLAEMWPKFPAWEADEVPKWTELFAPLPGMYKGKVPLKPPKPVVATKISLDLLPDQEKSFRTATVAGKPAASTYTGRGLLKCEKPANEDESGEDIALSEFDETEVIGNVTMQDLAVLCQDWDIPSGDDGSVLDADEEADMMEGDWENEERVRPQKRRRVGILDHNATLAMQDAYLRFEDPEEATARVARAVTLDMNDPLLLLDEQVPQPKAITKRVPGDGHLDSALGRDLARRYNISNDEAYDLLKENHQHKVRGTLGHTTLEHSMPAIKLQWPFYRVGMEAKEKRAFHRQPLHMYDAHNRSYRFQKPGFQKRKNLRGKETKELFSRTEDLTLNDNSSVLLLEYSEEVPVILSKFGMGNRVTNYYRKRDAEDSERPKREIGETQVLANQDKSPFFNFGHVDPGETVPSIQNPLFRAPIFKHSARSTDFLLGITHSYEKGTKFSLRNIENLHVVGQQYPLAEIPGEHSRKVTDAAKKRLKAISFRMYQKSLDPRRRGVQVTNYNLLNHLPGARDLPGLRSKMREFMKYEKKPKQSDDVGYWVPMPGFPAPDLETIRGWIKPEDICLLDSMQVGVQHLADLGIEDKRNDKEDEDAEEDENIEKMLAPWRTTKNFLNATSGKAMLKVHGEGDPTGRGEAFSMLKTNMKGGYVPRGESATDKMANMRVQQSTGHKYNVAMQQAKYDRDIRDTWEKQKAGLSNEADTSDVDMEDVDDTQSVRQSSVVASQFGGRATPRQSVGVGGGAGSVVFDDSASQFTKHSFEHSSDQVLLIKRRHRGAMGHWVDTPVRVDNPKVIKAYKKRLNEKRLENTHLEQIAPTGDPELDRLQREKIMDELRRLERNKDRREARENLKKRQSGGSILAGSPAGEPDDAEAGSPSAVGTVKAKGPGKGRSKDGTARKCANCGMVGHIKTNRKLVLSKFSCRCVIPDFGETSVAPASAPAQQQGLQKPMGLAALLATSRQPARPVPEAKAKVAGAIAMGELRLLCPLLNGSADPNETYANGAAGGNGMGGGGANGEGSSFGATPGGLKL</sequence>
<feature type="domain" description="Transcription initiation factor TFIID subunit 1 histone acetyltransferase" evidence="4">
    <location>
        <begin position="463"/>
        <end position="924"/>
    </location>
</feature>
<dbReference type="STRING" id="1507870.A0A1V8SYV2"/>
<dbReference type="FunCoup" id="A0A1V8SYV2">
    <property type="interactions" value="675"/>
</dbReference>
<comment type="caution">
    <text evidence="5">The sequence shown here is derived from an EMBL/GenBank/DDBJ whole genome shotgun (WGS) entry which is preliminary data.</text>
</comment>
<dbReference type="GO" id="GO:0016251">
    <property type="term" value="F:RNA polymerase II general transcription initiation factor activity"/>
    <property type="evidence" value="ECO:0007669"/>
    <property type="project" value="InterPro"/>
</dbReference>
<comment type="subcellular location">
    <subcellularLocation>
        <location evidence="1">Nucleus</location>
    </subcellularLocation>
</comment>
<evidence type="ECO:0000256" key="3">
    <source>
        <dbReference type="SAM" id="MobiDB-lite"/>
    </source>
</evidence>
<keyword evidence="2" id="KW-0539">Nucleus</keyword>
<feature type="region of interest" description="Disordered" evidence="3">
    <location>
        <begin position="26"/>
        <end position="124"/>
    </location>
</feature>
<dbReference type="OrthoDB" id="5752at2759"/>
<feature type="region of interest" description="Disordered" evidence="3">
    <location>
        <begin position="140"/>
        <end position="205"/>
    </location>
</feature>
<name>A0A1V8SYV2_9PEZI</name>
<dbReference type="AlphaFoldDB" id="A0A1V8SYV2"/>
<evidence type="ECO:0000313" key="5">
    <source>
        <dbReference type="EMBL" id="OQO04138.1"/>
    </source>
</evidence>
<dbReference type="InParanoid" id="A0A1V8SYV2"/>
<gene>
    <name evidence="5" type="ORF">B0A48_10748</name>
</gene>
<accession>A0A1V8SYV2</accession>
<keyword evidence="6" id="KW-1185">Reference proteome</keyword>
<evidence type="ECO:0000259" key="4">
    <source>
        <dbReference type="Pfam" id="PF12157"/>
    </source>
</evidence>
<dbReference type="GO" id="GO:0004402">
    <property type="term" value="F:histone acetyltransferase activity"/>
    <property type="evidence" value="ECO:0007669"/>
    <property type="project" value="InterPro"/>
</dbReference>
<feature type="compositionally biased region" description="Polar residues" evidence="3">
    <location>
        <begin position="168"/>
        <end position="180"/>
    </location>
</feature>
<feature type="region of interest" description="Disordered" evidence="3">
    <location>
        <begin position="1069"/>
        <end position="1127"/>
    </location>
</feature>
<dbReference type="GO" id="GO:0017025">
    <property type="term" value="F:TBP-class protein binding"/>
    <property type="evidence" value="ECO:0007669"/>
    <property type="project" value="InterPro"/>
</dbReference>
<feature type="compositionally biased region" description="Basic and acidic residues" evidence="3">
    <location>
        <begin position="1069"/>
        <end position="1079"/>
    </location>
</feature>
<dbReference type="PANTHER" id="PTHR13900:SF0">
    <property type="entry name" value="TRANSCRIPTION INITIATION FACTOR TFIID SUBUNIT 1"/>
    <property type="match status" value="1"/>
</dbReference>
<evidence type="ECO:0000256" key="2">
    <source>
        <dbReference type="ARBA" id="ARBA00023242"/>
    </source>
</evidence>